<dbReference type="SMART" id="SM00355">
    <property type="entry name" value="ZnF_C2H2"/>
    <property type="match status" value="4"/>
</dbReference>
<evidence type="ECO:0000256" key="6">
    <source>
        <dbReference type="ARBA" id="ARBA00023242"/>
    </source>
</evidence>
<keyword evidence="2" id="KW-0479">Metal-binding</keyword>
<comment type="subcellular location">
    <subcellularLocation>
        <location evidence="1">Nucleus</location>
    </subcellularLocation>
</comment>
<dbReference type="RefSeq" id="XP_058332169.1">
    <property type="nucleotide sequence ID" value="XM_058473166.1"/>
</dbReference>
<dbReference type="GO" id="GO:0008270">
    <property type="term" value="F:zinc ion binding"/>
    <property type="evidence" value="ECO:0007669"/>
    <property type="project" value="UniProtKB-KW"/>
</dbReference>
<dbReference type="AlphaFoldDB" id="A0A9W9P7R1"/>
<name>A0A9W9P7R1_9EURO</name>
<accession>A0A9W9P7R1</accession>
<keyword evidence="6" id="KW-0539">Nucleus</keyword>
<dbReference type="OrthoDB" id="8117402at2759"/>
<dbReference type="Proteomes" id="UP001150941">
    <property type="component" value="Unassembled WGS sequence"/>
</dbReference>
<feature type="compositionally biased region" description="Polar residues" evidence="8">
    <location>
        <begin position="195"/>
        <end position="213"/>
    </location>
</feature>
<comment type="caution">
    <text evidence="10">The sequence shown here is derived from an EMBL/GenBank/DDBJ whole genome shotgun (WGS) entry which is preliminary data.</text>
</comment>
<sequence>MTDRVVPARAHKPLEATSPAPLTLRCPHDPCDAKFRNHEDIQKHMYEDLAHPFCSRCKIQFENKATYFEHRLKSPNHFLCPVCTTDFQSHTGRNYHMQKTHAPEQQLECQGCKAVFPSASSMMQHVEAGNCKGISLTRLVMEQNRRQNVHTLLETDPRNFKGNSSAPVQLAIEDNKVTPGTSTQVVGETSALKDITSSNPASSENNTRSSQENAPKESTPKTNNAKVATTPKTGTPSQDSPQSSASNLMDVIDLPTLTKWPVLSLTNDTSKPVENTPDAPEEEKPPSPPYHNSLTQQYTCVCGFTTHAREHFVNHIAEERRWAIPSFTSTSALLAHMEKARGRCSISSRGVFGRAVDDATGGLLGVVSSEAGDPVLLGRQLEGMQISPAPLEMRAQVQAMDAGVAEEGEAGLQRLKSLFKESFEAEGDRMKARDMGNW</sequence>
<dbReference type="PANTHER" id="PTHR24406">
    <property type="entry name" value="TRANSCRIPTIONAL REPRESSOR CTCFL-RELATED"/>
    <property type="match status" value="1"/>
</dbReference>
<keyword evidence="4 7" id="KW-0863">Zinc-finger</keyword>
<reference evidence="10" key="2">
    <citation type="journal article" date="2023" name="IMA Fungus">
        <title>Comparative genomic study of the Penicillium genus elucidates a diverse pangenome and 15 lateral gene transfer events.</title>
        <authorList>
            <person name="Petersen C."/>
            <person name="Sorensen T."/>
            <person name="Nielsen M.R."/>
            <person name="Sondergaard T.E."/>
            <person name="Sorensen J.L."/>
            <person name="Fitzpatrick D.A."/>
            <person name="Frisvad J.C."/>
            <person name="Nielsen K.L."/>
        </authorList>
    </citation>
    <scope>NUCLEOTIDE SEQUENCE</scope>
    <source>
        <strain evidence="10">IBT 19713</strain>
    </source>
</reference>
<dbReference type="GeneID" id="83200469"/>
<dbReference type="InterPro" id="IPR050888">
    <property type="entry name" value="ZnF_C2H2-type_TF"/>
</dbReference>
<dbReference type="InterPro" id="IPR036236">
    <property type="entry name" value="Znf_C2H2_sf"/>
</dbReference>
<evidence type="ECO:0000259" key="9">
    <source>
        <dbReference type="PROSITE" id="PS50157"/>
    </source>
</evidence>
<evidence type="ECO:0000256" key="2">
    <source>
        <dbReference type="ARBA" id="ARBA00022723"/>
    </source>
</evidence>
<dbReference type="SUPFAM" id="SSF57667">
    <property type="entry name" value="beta-beta-alpha zinc fingers"/>
    <property type="match status" value="1"/>
</dbReference>
<evidence type="ECO:0000256" key="7">
    <source>
        <dbReference type="PROSITE-ProRule" id="PRU00042"/>
    </source>
</evidence>
<proteinExistence type="predicted"/>
<gene>
    <name evidence="10" type="ORF">N7468_003869</name>
</gene>
<feature type="region of interest" description="Disordered" evidence="8">
    <location>
        <begin position="175"/>
        <end position="245"/>
    </location>
</feature>
<evidence type="ECO:0000256" key="1">
    <source>
        <dbReference type="ARBA" id="ARBA00004123"/>
    </source>
</evidence>
<evidence type="ECO:0000256" key="5">
    <source>
        <dbReference type="ARBA" id="ARBA00022833"/>
    </source>
</evidence>
<evidence type="ECO:0000256" key="3">
    <source>
        <dbReference type="ARBA" id="ARBA00022737"/>
    </source>
</evidence>
<evidence type="ECO:0000313" key="11">
    <source>
        <dbReference type="Proteomes" id="UP001150941"/>
    </source>
</evidence>
<feature type="region of interest" description="Disordered" evidence="8">
    <location>
        <begin position="265"/>
        <end position="292"/>
    </location>
</feature>
<keyword evidence="11" id="KW-1185">Reference proteome</keyword>
<dbReference type="PROSITE" id="PS00028">
    <property type="entry name" value="ZINC_FINGER_C2H2_1"/>
    <property type="match status" value="1"/>
</dbReference>
<reference evidence="10" key="1">
    <citation type="submission" date="2022-11" db="EMBL/GenBank/DDBJ databases">
        <authorList>
            <person name="Petersen C."/>
        </authorList>
    </citation>
    <scope>NUCLEOTIDE SEQUENCE</scope>
    <source>
        <strain evidence="10">IBT 19713</strain>
    </source>
</reference>
<evidence type="ECO:0000313" key="10">
    <source>
        <dbReference type="EMBL" id="KAJ5239250.1"/>
    </source>
</evidence>
<dbReference type="EMBL" id="JAPQKS010000003">
    <property type="protein sequence ID" value="KAJ5239250.1"/>
    <property type="molecule type" value="Genomic_DNA"/>
</dbReference>
<keyword evidence="5" id="KW-0862">Zinc</keyword>
<feature type="compositionally biased region" description="Polar residues" evidence="8">
    <location>
        <begin position="178"/>
        <end position="187"/>
    </location>
</feature>
<feature type="compositionally biased region" description="Polar residues" evidence="8">
    <location>
        <begin position="220"/>
        <end position="245"/>
    </location>
</feature>
<evidence type="ECO:0000256" key="8">
    <source>
        <dbReference type="SAM" id="MobiDB-lite"/>
    </source>
</evidence>
<keyword evidence="3" id="KW-0677">Repeat</keyword>
<evidence type="ECO:0000256" key="4">
    <source>
        <dbReference type="ARBA" id="ARBA00022771"/>
    </source>
</evidence>
<organism evidence="10 11">
    <name type="scientific">Penicillium chermesinum</name>
    <dbReference type="NCBI Taxonomy" id="63820"/>
    <lineage>
        <taxon>Eukaryota</taxon>
        <taxon>Fungi</taxon>
        <taxon>Dikarya</taxon>
        <taxon>Ascomycota</taxon>
        <taxon>Pezizomycotina</taxon>
        <taxon>Eurotiomycetes</taxon>
        <taxon>Eurotiomycetidae</taxon>
        <taxon>Eurotiales</taxon>
        <taxon>Aspergillaceae</taxon>
        <taxon>Penicillium</taxon>
    </lineage>
</organism>
<dbReference type="GO" id="GO:0005634">
    <property type="term" value="C:nucleus"/>
    <property type="evidence" value="ECO:0007669"/>
    <property type="project" value="UniProtKB-SubCell"/>
</dbReference>
<dbReference type="Gene3D" id="3.30.160.60">
    <property type="entry name" value="Classic Zinc Finger"/>
    <property type="match status" value="1"/>
</dbReference>
<feature type="domain" description="C2H2-type" evidence="9">
    <location>
        <begin position="78"/>
        <end position="106"/>
    </location>
</feature>
<protein>
    <recommendedName>
        <fullName evidence="9">C2H2-type domain-containing protein</fullName>
    </recommendedName>
</protein>
<dbReference type="PROSITE" id="PS50157">
    <property type="entry name" value="ZINC_FINGER_C2H2_2"/>
    <property type="match status" value="1"/>
</dbReference>
<dbReference type="InterPro" id="IPR013087">
    <property type="entry name" value="Znf_C2H2_type"/>
</dbReference>